<dbReference type="GeneID" id="107793938"/>
<gene>
    <name evidence="2" type="primary">LOC107793938</name>
</gene>
<dbReference type="AlphaFoldDB" id="A0A1S4A5E0"/>
<proteinExistence type="predicted"/>
<name>A0A1S4A5E0_TOBAC</name>
<keyword evidence="1" id="KW-1185">Reference proteome</keyword>
<sequence>MRNIKARFLKPIRSDPRQRDLCLWCEYRGTHCHRTGDSRHLHEEVTTLLKNGHLREFLSNRAKNNQSRDNAERSKVVEGCHMLTINTIFRENEVYVVTFLASKKMKISVTYNKRLWEVVEDDITFTEEDTVRLLPHNDALIISLSVLDFKIKSVLADPGSSANIIQLRVLEQAKLIGNIIPMTKLLDGFSLTSVTTREEILLPTNAERLIKTTLFEVVDGDMGYDIILGRLWMHLMKVVLSTYHQLLSLPNVGRS</sequence>
<protein>
    <submittedName>
        <fullName evidence="2">Uncharacterized protein LOC107793938</fullName>
    </submittedName>
</protein>
<dbReference type="CDD" id="cd00303">
    <property type="entry name" value="retropepsin_like"/>
    <property type="match status" value="1"/>
</dbReference>
<evidence type="ECO:0000313" key="1">
    <source>
        <dbReference type="Proteomes" id="UP000790787"/>
    </source>
</evidence>
<dbReference type="PANTHER" id="PTHR33240:SF8">
    <property type="entry name" value="OS03G0439900 PROTEIN"/>
    <property type="match status" value="1"/>
</dbReference>
<dbReference type="Gene3D" id="2.40.70.10">
    <property type="entry name" value="Acid Proteases"/>
    <property type="match status" value="1"/>
</dbReference>
<dbReference type="InterPro" id="IPR021109">
    <property type="entry name" value="Peptidase_aspartic_dom_sf"/>
</dbReference>
<dbReference type="PaxDb" id="4097-A0A1S4A5E0"/>
<evidence type="ECO:0000313" key="2">
    <source>
        <dbReference type="RefSeq" id="XP_016471872.1"/>
    </source>
</evidence>
<dbReference type="RefSeq" id="XP_016471872.1">
    <property type="nucleotide sequence ID" value="XM_016616386.1"/>
</dbReference>
<dbReference type="Proteomes" id="UP000790787">
    <property type="component" value="Chromosome 11"/>
</dbReference>
<dbReference type="KEGG" id="nta:107793938"/>
<accession>A0A1S4A5E0</accession>
<reference evidence="2" key="2">
    <citation type="submission" date="2025-08" db="UniProtKB">
        <authorList>
            <consortium name="RefSeq"/>
        </authorList>
    </citation>
    <scope>IDENTIFICATION</scope>
    <source>
        <tissue evidence="2">Leaf</tissue>
    </source>
</reference>
<dbReference type="PANTHER" id="PTHR33240">
    <property type="entry name" value="OS08G0508500 PROTEIN"/>
    <property type="match status" value="1"/>
</dbReference>
<organism evidence="1 2">
    <name type="scientific">Nicotiana tabacum</name>
    <name type="common">Common tobacco</name>
    <dbReference type="NCBI Taxonomy" id="4097"/>
    <lineage>
        <taxon>Eukaryota</taxon>
        <taxon>Viridiplantae</taxon>
        <taxon>Streptophyta</taxon>
        <taxon>Embryophyta</taxon>
        <taxon>Tracheophyta</taxon>
        <taxon>Spermatophyta</taxon>
        <taxon>Magnoliopsida</taxon>
        <taxon>eudicotyledons</taxon>
        <taxon>Gunneridae</taxon>
        <taxon>Pentapetalae</taxon>
        <taxon>asterids</taxon>
        <taxon>lamiids</taxon>
        <taxon>Solanales</taxon>
        <taxon>Solanaceae</taxon>
        <taxon>Nicotianoideae</taxon>
        <taxon>Nicotianeae</taxon>
        <taxon>Nicotiana</taxon>
    </lineage>
</organism>
<dbReference type="OrthoDB" id="2919534at2759"/>
<reference evidence="1" key="1">
    <citation type="journal article" date="2014" name="Nat. Commun.">
        <title>The tobacco genome sequence and its comparison with those of tomato and potato.</title>
        <authorList>
            <person name="Sierro N."/>
            <person name="Battey J.N."/>
            <person name="Ouadi S."/>
            <person name="Bakaher N."/>
            <person name="Bovet L."/>
            <person name="Willig A."/>
            <person name="Goepfert S."/>
            <person name="Peitsch M.C."/>
            <person name="Ivanov N.V."/>
        </authorList>
    </citation>
    <scope>NUCLEOTIDE SEQUENCE [LARGE SCALE GENOMIC DNA]</scope>
</reference>